<keyword evidence="2" id="KW-1185">Reference proteome</keyword>
<organism evidence="1 2">
    <name type="scientific">Prorocentrum cordatum</name>
    <dbReference type="NCBI Taxonomy" id="2364126"/>
    <lineage>
        <taxon>Eukaryota</taxon>
        <taxon>Sar</taxon>
        <taxon>Alveolata</taxon>
        <taxon>Dinophyceae</taxon>
        <taxon>Prorocentrales</taxon>
        <taxon>Prorocentraceae</taxon>
        <taxon>Prorocentrum</taxon>
    </lineage>
</organism>
<proteinExistence type="predicted"/>
<evidence type="ECO:0000313" key="1">
    <source>
        <dbReference type="EMBL" id="CAK0906630.1"/>
    </source>
</evidence>
<protein>
    <submittedName>
        <fullName evidence="1">Uncharacterized protein</fullName>
    </submittedName>
</protein>
<dbReference type="Proteomes" id="UP001189429">
    <property type="component" value="Unassembled WGS sequence"/>
</dbReference>
<comment type="caution">
    <text evidence="1">The sequence shown here is derived from an EMBL/GenBank/DDBJ whole genome shotgun (WGS) entry which is preliminary data.</text>
</comment>
<dbReference type="EMBL" id="CAUYUJ010021726">
    <property type="protein sequence ID" value="CAK0906630.1"/>
    <property type="molecule type" value="Genomic_DNA"/>
</dbReference>
<name>A0ABN9Y2E2_9DINO</name>
<reference evidence="1" key="1">
    <citation type="submission" date="2023-10" db="EMBL/GenBank/DDBJ databases">
        <authorList>
            <person name="Chen Y."/>
            <person name="Shah S."/>
            <person name="Dougan E. K."/>
            <person name="Thang M."/>
            <person name="Chan C."/>
        </authorList>
    </citation>
    <scope>NUCLEOTIDE SEQUENCE [LARGE SCALE GENOMIC DNA]</scope>
</reference>
<gene>
    <name evidence="1" type="ORF">PCOR1329_LOCUS81889</name>
</gene>
<sequence>MKDGRLAHVILCMGKPNMPMRASTVAQFGAPGGCDVSFGYASRGSPLSLPEVGDHVLFSKRVPSQGGVGKLLLRAASILGRAASVFLCACFCFGAGTPS</sequence>
<accession>A0ABN9Y2E2</accession>
<evidence type="ECO:0000313" key="2">
    <source>
        <dbReference type="Proteomes" id="UP001189429"/>
    </source>
</evidence>